<gene>
    <name evidence="5" type="primary">cdaR</name>
    <name evidence="5" type="ORF">FILTAD_02119</name>
</gene>
<proteinExistence type="inferred from homology"/>
<dbReference type="PANTHER" id="PTHR33744">
    <property type="entry name" value="CARBOHYDRATE DIACID REGULATOR"/>
    <property type="match status" value="1"/>
</dbReference>
<dbReference type="Proteomes" id="UP000270468">
    <property type="component" value="Unassembled WGS sequence"/>
</dbReference>
<dbReference type="EMBL" id="UXAV01000042">
    <property type="protein sequence ID" value="VDC29511.1"/>
    <property type="molecule type" value="Genomic_DNA"/>
</dbReference>
<feature type="domain" description="CdaR GGDEF-like" evidence="4">
    <location>
        <begin position="148"/>
        <end position="273"/>
    </location>
</feature>
<comment type="similarity">
    <text evidence="1">Belongs to the CdaR family.</text>
</comment>
<dbReference type="Pfam" id="PF17853">
    <property type="entry name" value="GGDEF_2"/>
    <property type="match status" value="1"/>
</dbReference>
<dbReference type="Pfam" id="PF05651">
    <property type="entry name" value="Diacid_rec"/>
    <property type="match status" value="1"/>
</dbReference>
<dbReference type="OrthoDB" id="9792148at2"/>
<evidence type="ECO:0000259" key="3">
    <source>
        <dbReference type="Pfam" id="PF13556"/>
    </source>
</evidence>
<dbReference type="Gene3D" id="1.10.10.2840">
    <property type="entry name" value="PucR C-terminal helix-turn-helix domain"/>
    <property type="match status" value="1"/>
</dbReference>
<dbReference type="InterPro" id="IPR025736">
    <property type="entry name" value="PucR_C-HTH_dom"/>
</dbReference>
<dbReference type="PANTHER" id="PTHR33744:SF15">
    <property type="entry name" value="CARBOHYDRATE DIACID REGULATOR"/>
    <property type="match status" value="1"/>
</dbReference>
<evidence type="ECO:0000313" key="6">
    <source>
        <dbReference type="Proteomes" id="UP000270468"/>
    </source>
</evidence>
<dbReference type="PROSITE" id="PS51257">
    <property type="entry name" value="PROKAR_LIPOPROTEIN"/>
    <property type="match status" value="1"/>
</dbReference>
<evidence type="ECO:0000256" key="1">
    <source>
        <dbReference type="ARBA" id="ARBA00006754"/>
    </source>
</evidence>
<organism evidence="5 6">
    <name type="scientific">Filibacter tadaridae</name>
    <dbReference type="NCBI Taxonomy" id="2483811"/>
    <lineage>
        <taxon>Bacteria</taxon>
        <taxon>Bacillati</taxon>
        <taxon>Bacillota</taxon>
        <taxon>Bacilli</taxon>
        <taxon>Bacillales</taxon>
        <taxon>Caryophanaceae</taxon>
        <taxon>Filibacter</taxon>
    </lineage>
</organism>
<dbReference type="InterPro" id="IPR041522">
    <property type="entry name" value="CdaR_GGDEF"/>
</dbReference>
<dbReference type="InterPro" id="IPR051448">
    <property type="entry name" value="CdaR-like_regulators"/>
</dbReference>
<evidence type="ECO:0000313" key="5">
    <source>
        <dbReference type="EMBL" id="VDC29511.1"/>
    </source>
</evidence>
<feature type="domain" description="Putative sugar diacid recognition" evidence="2">
    <location>
        <begin position="5"/>
        <end position="136"/>
    </location>
</feature>
<dbReference type="RefSeq" id="WP_124070757.1">
    <property type="nucleotide sequence ID" value="NZ_CBCRXF010000001.1"/>
</dbReference>
<dbReference type="InterPro" id="IPR008599">
    <property type="entry name" value="Diacid_rec"/>
</dbReference>
<sequence>MKFFEHIAQSIVEQTSKVLEIPLSITNCNGTIIGCTDTKRLGSHHVATSEITIANQVMLFTEQEINELENVLPGVAVPIKFQQQTIGVLGIIGNPLIVERYIQFVQSHIEMVLMQKFQSKTTTMQMETMQDFIHHLIGSEKMYDLNKLTSYSEMLGVQFNVQRYCLLIDINVMDKSTTFPQQDLFVLVNKLFRQDNLDIIAPLNQNQWIILKYVVEDRSIKPGVEHRVALDSLHQFFKTKKSTVEIIISTGSNYSGIEGISKSYREANQTLQVAKANKLEPSIHSVTDWNILSLTLSTNIQLPSKQILMTHIDKIKAHPNGSALIESFLNFCENQLNMSKSARKLYIHRNTLLYRLKQLQELIGIDVQSFEQCTLLYLALRQYGSIPKAYSLEQNQK</sequence>
<keyword evidence="6" id="KW-1185">Reference proteome</keyword>
<protein>
    <submittedName>
        <fullName evidence="5">Carbohydrate diacid regulator</fullName>
    </submittedName>
</protein>
<dbReference type="InterPro" id="IPR042070">
    <property type="entry name" value="PucR_C-HTH_sf"/>
</dbReference>
<accession>A0A3P5XNW8</accession>
<name>A0A3P5XNW8_9BACL</name>
<reference evidence="5 6" key="1">
    <citation type="submission" date="2018-11" db="EMBL/GenBank/DDBJ databases">
        <authorList>
            <person name="Criscuolo A."/>
        </authorList>
    </citation>
    <scope>NUCLEOTIDE SEQUENCE [LARGE SCALE GENOMIC DNA]</scope>
    <source>
        <strain evidence="5">ATB-66</strain>
    </source>
</reference>
<evidence type="ECO:0000259" key="4">
    <source>
        <dbReference type="Pfam" id="PF17853"/>
    </source>
</evidence>
<dbReference type="Pfam" id="PF13556">
    <property type="entry name" value="HTH_30"/>
    <property type="match status" value="1"/>
</dbReference>
<feature type="domain" description="PucR C-terminal helix-turn-helix" evidence="3">
    <location>
        <begin position="326"/>
        <end position="381"/>
    </location>
</feature>
<evidence type="ECO:0000259" key="2">
    <source>
        <dbReference type="Pfam" id="PF05651"/>
    </source>
</evidence>
<dbReference type="AlphaFoldDB" id="A0A3P5XNW8"/>